<dbReference type="Proteomes" id="UP000606786">
    <property type="component" value="Unassembled WGS sequence"/>
</dbReference>
<evidence type="ECO:0000313" key="2">
    <source>
        <dbReference type="Proteomes" id="UP000606786"/>
    </source>
</evidence>
<organism evidence="1 2">
    <name type="scientific">Ceratitis capitata</name>
    <name type="common">Mediterranean fruit fly</name>
    <name type="synonym">Tephritis capitata</name>
    <dbReference type="NCBI Taxonomy" id="7213"/>
    <lineage>
        <taxon>Eukaryota</taxon>
        <taxon>Metazoa</taxon>
        <taxon>Ecdysozoa</taxon>
        <taxon>Arthropoda</taxon>
        <taxon>Hexapoda</taxon>
        <taxon>Insecta</taxon>
        <taxon>Pterygota</taxon>
        <taxon>Neoptera</taxon>
        <taxon>Endopterygota</taxon>
        <taxon>Diptera</taxon>
        <taxon>Brachycera</taxon>
        <taxon>Muscomorpha</taxon>
        <taxon>Tephritoidea</taxon>
        <taxon>Tephritidae</taxon>
        <taxon>Ceratitis</taxon>
        <taxon>Ceratitis</taxon>
    </lineage>
</organism>
<protein>
    <submittedName>
        <fullName evidence="1">(Mediterranean fruit fly) hypothetical protein</fullName>
    </submittedName>
</protein>
<comment type="caution">
    <text evidence="1">The sequence shown here is derived from an EMBL/GenBank/DDBJ whole genome shotgun (WGS) entry which is preliminary data.</text>
</comment>
<dbReference type="AlphaFoldDB" id="A0A811V6K7"/>
<name>A0A811V6K7_CERCA</name>
<accession>A0A811V6K7</accession>
<dbReference type="EMBL" id="CAJHJT010000034">
    <property type="protein sequence ID" value="CAD7006461.1"/>
    <property type="molecule type" value="Genomic_DNA"/>
</dbReference>
<proteinExistence type="predicted"/>
<sequence length="92" mass="9762">MKSNSHVGVFNFCAAQSDLHCAHARTLKTRKASFRLAANQPHSQSAFCIAAWVNKGCDRPTDAVTVTAACCSAASMSSQCACVCLQSTFNSM</sequence>
<reference evidence="1" key="1">
    <citation type="submission" date="2020-11" db="EMBL/GenBank/DDBJ databases">
        <authorList>
            <person name="Whitehead M."/>
        </authorList>
    </citation>
    <scope>NUCLEOTIDE SEQUENCE</scope>
    <source>
        <strain evidence="1">EGII</strain>
    </source>
</reference>
<keyword evidence="2" id="KW-1185">Reference proteome</keyword>
<evidence type="ECO:0000313" key="1">
    <source>
        <dbReference type="EMBL" id="CAD7006461.1"/>
    </source>
</evidence>
<gene>
    <name evidence="1" type="ORF">CCAP1982_LOCUS14779</name>
</gene>